<dbReference type="AlphaFoldDB" id="A0AAD7FYN4"/>
<evidence type="ECO:0000313" key="1">
    <source>
        <dbReference type="EMBL" id="KAJ7650516.1"/>
    </source>
</evidence>
<accession>A0AAD7FYN4</accession>
<dbReference type="Proteomes" id="UP001221142">
    <property type="component" value="Unassembled WGS sequence"/>
</dbReference>
<gene>
    <name evidence="1" type="ORF">FB45DRAFT_1017908</name>
</gene>
<reference evidence="1" key="1">
    <citation type="submission" date="2023-03" db="EMBL/GenBank/DDBJ databases">
        <title>Massive genome expansion in bonnet fungi (Mycena s.s.) driven by repeated elements and novel gene families across ecological guilds.</title>
        <authorList>
            <consortium name="Lawrence Berkeley National Laboratory"/>
            <person name="Harder C.B."/>
            <person name="Miyauchi S."/>
            <person name="Viragh M."/>
            <person name="Kuo A."/>
            <person name="Thoen E."/>
            <person name="Andreopoulos B."/>
            <person name="Lu D."/>
            <person name="Skrede I."/>
            <person name="Drula E."/>
            <person name="Henrissat B."/>
            <person name="Morin E."/>
            <person name="Kohler A."/>
            <person name="Barry K."/>
            <person name="LaButti K."/>
            <person name="Morin E."/>
            <person name="Salamov A."/>
            <person name="Lipzen A."/>
            <person name="Mereny Z."/>
            <person name="Hegedus B."/>
            <person name="Baldrian P."/>
            <person name="Stursova M."/>
            <person name="Weitz H."/>
            <person name="Taylor A."/>
            <person name="Grigoriev I.V."/>
            <person name="Nagy L.G."/>
            <person name="Martin F."/>
            <person name="Kauserud H."/>
        </authorList>
    </citation>
    <scope>NUCLEOTIDE SEQUENCE</scope>
    <source>
        <strain evidence="1">9284</strain>
    </source>
</reference>
<protein>
    <submittedName>
        <fullName evidence="1">Uncharacterized protein</fullName>
    </submittedName>
</protein>
<sequence length="381" mass="42829">MDPPERILPRLDVLGAIDHLRGFDFGVPAANAPPSRRVRLAEDFDPLESTDLDEIMKRIVLLLQENDHDPRDRKTKALLEKLRTIAEDGSLDKTAVEISQALMRYGLEGPQLKMVRAILVAVILNFQVHAGLESRSCVSSTDARRFPIANELLLEIGQWLPTGDLFRLVASGNKWLHGFFLPLLYRDVQLKASRPSQRFAPRSGLKAGRERDYGDRYRHTITVEEAYTQQLTGLTLSRLHALQTLHFYGNVGMINCEITGTTAQPWLHSLACRYGNLPLHSIPLFERARDHIHELIIRPPFGASGDYTLDCGMDHPPSIHLPCLHHFSGPAHMVSAVIPGAEAPAERWTLNWDLPSSYPIHTSGTYISLLTRMDICMVCPF</sequence>
<evidence type="ECO:0000313" key="2">
    <source>
        <dbReference type="Proteomes" id="UP001221142"/>
    </source>
</evidence>
<proteinExistence type="predicted"/>
<dbReference type="EMBL" id="JARKIF010000001">
    <property type="protein sequence ID" value="KAJ7650516.1"/>
    <property type="molecule type" value="Genomic_DNA"/>
</dbReference>
<keyword evidence="2" id="KW-1185">Reference proteome</keyword>
<organism evidence="1 2">
    <name type="scientific">Roridomyces roridus</name>
    <dbReference type="NCBI Taxonomy" id="1738132"/>
    <lineage>
        <taxon>Eukaryota</taxon>
        <taxon>Fungi</taxon>
        <taxon>Dikarya</taxon>
        <taxon>Basidiomycota</taxon>
        <taxon>Agaricomycotina</taxon>
        <taxon>Agaricomycetes</taxon>
        <taxon>Agaricomycetidae</taxon>
        <taxon>Agaricales</taxon>
        <taxon>Marasmiineae</taxon>
        <taxon>Mycenaceae</taxon>
        <taxon>Roridomyces</taxon>
    </lineage>
</organism>
<name>A0AAD7FYN4_9AGAR</name>
<comment type="caution">
    <text evidence="1">The sequence shown here is derived from an EMBL/GenBank/DDBJ whole genome shotgun (WGS) entry which is preliminary data.</text>
</comment>